<dbReference type="EMBL" id="FSSB01000025">
    <property type="protein sequence ID" value="SIO96104.1"/>
    <property type="molecule type" value="Genomic_DNA"/>
</dbReference>
<name>A0A1N6M9J7_9VIBR</name>
<evidence type="ECO:0000313" key="1">
    <source>
        <dbReference type="EMBL" id="SIO96104.1"/>
    </source>
</evidence>
<organism evidence="1 2">
    <name type="scientific">Vibrio spartinae</name>
    <dbReference type="NCBI Taxonomy" id="1918945"/>
    <lineage>
        <taxon>Bacteria</taxon>
        <taxon>Pseudomonadati</taxon>
        <taxon>Pseudomonadota</taxon>
        <taxon>Gammaproteobacteria</taxon>
        <taxon>Vibrionales</taxon>
        <taxon>Vibrionaceae</taxon>
        <taxon>Vibrio</taxon>
    </lineage>
</organism>
<dbReference type="Proteomes" id="UP000184774">
    <property type="component" value="Unassembled WGS sequence"/>
</dbReference>
<protein>
    <submittedName>
        <fullName evidence="1">Uncharacterized protein</fullName>
    </submittedName>
</protein>
<accession>A0A1N6M9J7</accession>
<evidence type="ECO:0000313" key="2">
    <source>
        <dbReference type="Proteomes" id="UP000184774"/>
    </source>
</evidence>
<gene>
    <name evidence="1" type="ORF">VSP9026_03864</name>
</gene>
<reference evidence="1 2" key="1">
    <citation type="submission" date="2016-12" db="EMBL/GenBank/DDBJ databases">
        <authorList>
            <person name="Song W.-J."/>
            <person name="Kurnit D.M."/>
        </authorList>
    </citation>
    <scope>NUCLEOTIDE SEQUENCE [LARGE SCALE GENOMIC DNA]</scope>
    <source>
        <strain evidence="1 2">CECT 9026</strain>
    </source>
</reference>
<dbReference type="RefSeq" id="WP_017047049.1">
    <property type="nucleotide sequence ID" value="NZ_AP024907.1"/>
</dbReference>
<dbReference type="AlphaFoldDB" id="A0A1N6M9J7"/>
<proteinExistence type="predicted"/>
<sequence>MKTEQIEEIAKRFRQAILSFPKSAFPWNSSMGICQFPTACCGDTSQTLATYIFEQTGIVCSYVHGRDGGDDGEIGSHAWLEYGDLVIDITADQFNDNGSCHAEVYIGPRTEWYNSFELSIEPDGRHSSLTDKGSLDDVYARICSGL</sequence>
<dbReference type="OrthoDB" id="9155675at2"/>